<dbReference type="EMBL" id="ML769386">
    <property type="protein sequence ID" value="KAE9410075.1"/>
    <property type="molecule type" value="Genomic_DNA"/>
</dbReference>
<feature type="region of interest" description="Disordered" evidence="1">
    <location>
        <begin position="23"/>
        <end position="74"/>
    </location>
</feature>
<organism evidence="3 4">
    <name type="scientific">Gymnopus androsaceus JB14</name>
    <dbReference type="NCBI Taxonomy" id="1447944"/>
    <lineage>
        <taxon>Eukaryota</taxon>
        <taxon>Fungi</taxon>
        <taxon>Dikarya</taxon>
        <taxon>Basidiomycota</taxon>
        <taxon>Agaricomycotina</taxon>
        <taxon>Agaricomycetes</taxon>
        <taxon>Agaricomycetidae</taxon>
        <taxon>Agaricales</taxon>
        <taxon>Marasmiineae</taxon>
        <taxon>Omphalotaceae</taxon>
        <taxon>Gymnopus</taxon>
    </lineage>
</organism>
<proteinExistence type="predicted"/>
<feature type="region of interest" description="Disordered" evidence="1">
    <location>
        <begin position="295"/>
        <end position="346"/>
    </location>
</feature>
<dbReference type="AlphaFoldDB" id="A0A6A4IP16"/>
<dbReference type="InterPro" id="IPR018712">
    <property type="entry name" value="Tle1-like_cat"/>
</dbReference>
<reference evidence="3" key="1">
    <citation type="journal article" date="2019" name="Environ. Microbiol.">
        <title>Fungal ecological strategies reflected in gene transcription - a case study of two litter decomposers.</title>
        <authorList>
            <person name="Barbi F."/>
            <person name="Kohler A."/>
            <person name="Barry K."/>
            <person name="Baskaran P."/>
            <person name="Daum C."/>
            <person name="Fauchery L."/>
            <person name="Ihrmark K."/>
            <person name="Kuo A."/>
            <person name="LaButti K."/>
            <person name="Lipzen A."/>
            <person name="Morin E."/>
            <person name="Grigoriev I.V."/>
            <person name="Henrissat B."/>
            <person name="Lindahl B."/>
            <person name="Martin F."/>
        </authorList>
    </citation>
    <scope>NUCLEOTIDE SEQUENCE</scope>
    <source>
        <strain evidence="3">JB14</strain>
    </source>
</reference>
<protein>
    <recommendedName>
        <fullName evidence="2">T6SS Phospholipase effector Tle1-like catalytic domain-containing protein</fullName>
    </recommendedName>
</protein>
<accession>A0A6A4IP16</accession>
<dbReference type="SUPFAM" id="SSF53474">
    <property type="entry name" value="alpha/beta-Hydrolases"/>
    <property type="match status" value="1"/>
</dbReference>
<sequence length="607" mass="68868">MTTMNAHHQQDTTITSLTDTIYEEAGKETEKEVKRLRPLPNVPKGLLFSVDPPAEETPSASSPPPSRPRPLREKVVDSRIIPPIIPPEHEKRTLVLMFDGTGDQFDGDNSNIVQLCSLLKKEDRSKQMIYYQAGIGTYASPAWASPLMSRFSLACDMMFAKNLPGHVMDGYEFLMQNYTAGDRICMFGFSRGAYTARSLAGMIHKVGLLPADNFQQVKFAYKMYSRVDQVGWEQSTAFKEAFCRDVTIDFLGVWDTVDSVGLIPKRLPFTASNTIVRTFRHAIALDERRGKFRPNLWNLPHSPKEPPREGRPSLPGYSLHSSGKERARQLSKSPKQRHSPLRPSLEWDSVEDNQLSDYEEQYSVHSEINATPTDVKEVWFAGCHCDVGGGSVKNATRHSLARISLRWMVRECFKSNTGIMFHSQRLKSIGLDPSTLYPFVTPKPPPLSGENHTIESLFEKKKTKSLWRRILTATRLAPAQETGSATDSAAPMAGKVNENSMQRLTEEEEDLKDALSPKYDQLRIVPLWWILELAPMQFREQRKCNEWVSYFGSNLARPRLIPEQEPNGVWVHRSVKTRMEADKISPNGKRSKYLPKAQFAVEPIWVD</sequence>
<evidence type="ECO:0000313" key="3">
    <source>
        <dbReference type="EMBL" id="KAE9410075.1"/>
    </source>
</evidence>
<dbReference type="InterPro" id="IPR029058">
    <property type="entry name" value="AB_hydrolase_fold"/>
</dbReference>
<dbReference type="Proteomes" id="UP000799118">
    <property type="component" value="Unassembled WGS sequence"/>
</dbReference>
<dbReference type="OrthoDB" id="3162439at2759"/>
<dbReference type="Pfam" id="PF09994">
    <property type="entry name" value="T6SS_Tle1-like_cat"/>
    <property type="match status" value="1"/>
</dbReference>
<feature type="compositionally biased region" description="Basic and acidic residues" evidence="1">
    <location>
        <begin position="302"/>
        <end position="311"/>
    </location>
</feature>
<feature type="domain" description="T6SS Phospholipase effector Tle1-like catalytic" evidence="2">
    <location>
        <begin position="92"/>
        <end position="411"/>
    </location>
</feature>
<gene>
    <name evidence="3" type="ORF">BT96DRAFT_847853</name>
</gene>
<evidence type="ECO:0000313" key="4">
    <source>
        <dbReference type="Proteomes" id="UP000799118"/>
    </source>
</evidence>
<feature type="compositionally biased region" description="Basic and acidic residues" evidence="1">
    <location>
        <begin position="24"/>
        <end position="35"/>
    </location>
</feature>
<name>A0A6A4IP16_9AGAR</name>
<evidence type="ECO:0000256" key="1">
    <source>
        <dbReference type="SAM" id="MobiDB-lite"/>
    </source>
</evidence>
<dbReference type="PANTHER" id="PTHR33840:SF2">
    <property type="entry name" value="TLE1 PHOSPHOLIPASE DOMAIN-CONTAINING PROTEIN"/>
    <property type="match status" value="1"/>
</dbReference>
<dbReference type="PANTHER" id="PTHR33840">
    <property type="match status" value="1"/>
</dbReference>
<evidence type="ECO:0000259" key="2">
    <source>
        <dbReference type="Pfam" id="PF09994"/>
    </source>
</evidence>
<keyword evidence="4" id="KW-1185">Reference proteome</keyword>